<dbReference type="GO" id="GO:0020037">
    <property type="term" value="F:heme binding"/>
    <property type="evidence" value="ECO:0007669"/>
    <property type="project" value="InterPro"/>
</dbReference>
<gene>
    <name evidence="2" type="ORF">OESDEN_03883</name>
</gene>
<dbReference type="InterPro" id="IPR010255">
    <property type="entry name" value="Haem_peroxidase_sf"/>
</dbReference>
<proteinExistence type="predicted"/>
<dbReference type="GO" id="GO:0004601">
    <property type="term" value="F:peroxidase activity"/>
    <property type="evidence" value="ECO:0007669"/>
    <property type="project" value="UniProtKB-KW"/>
</dbReference>
<dbReference type="Pfam" id="PF03098">
    <property type="entry name" value="An_peroxidase"/>
    <property type="match status" value="1"/>
</dbReference>
<dbReference type="EMBL" id="KN549748">
    <property type="protein sequence ID" value="KHJ96157.1"/>
    <property type="molecule type" value="Genomic_DNA"/>
</dbReference>
<evidence type="ECO:0000256" key="1">
    <source>
        <dbReference type="ARBA" id="ARBA00022559"/>
    </source>
</evidence>
<dbReference type="InterPro" id="IPR019791">
    <property type="entry name" value="Haem_peroxidase_animal"/>
</dbReference>
<dbReference type="OrthoDB" id="823504at2759"/>
<organism evidence="2 3">
    <name type="scientific">Oesophagostomum dentatum</name>
    <name type="common">Nodular worm</name>
    <dbReference type="NCBI Taxonomy" id="61180"/>
    <lineage>
        <taxon>Eukaryota</taxon>
        <taxon>Metazoa</taxon>
        <taxon>Ecdysozoa</taxon>
        <taxon>Nematoda</taxon>
        <taxon>Chromadorea</taxon>
        <taxon>Rhabditida</taxon>
        <taxon>Rhabditina</taxon>
        <taxon>Rhabditomorpha</taxon>
        <taxon>Strongyloidea</taxon>
        <taxon>Strongylidae</taxon>
        <taxon>Oesophagostomum</taxon>
    </lineage>
</organism>
<dbReference type="Proteomes" id="UP000053660">
    <property type="component" value="Unassembled WGS sequence"/>
</dbReference>
<dbReference type="PANTHER" id="PTHR11475:SF133">
    <property type="entry name" value="PEROXIDASE"/>
    <property type="match status" value="1"/>
</dbReference>
<dbReference type="InterPro" id="IPR037120">
    <property type="entry name" value="Haem_peroxidase_sf_animal"/>
</dbReference>
<keyword evidence="3" id="KW-1185">Reference proteome</keyword>
<sequence length="134" mass="14626">MCRFATIEVSSSCLPIPVPKDDPYFDPYVDGEQRCIAFVRSANGQHQLGHRSQFNQLTAYIDGSVLYGSTACEADAIRLGYGGRLRTLSSSISGLLPQATDQRACQSAPEFPCFLSGEERVSQHPAITVLHTCK</sequence>
<dbReference type="PANTHER" id="PTHR11475">
    <property type="entry name" value="OXIDASE/PEROXIDASE"/>
    <property type="match status" value="1"/>
</dbReference>
<protein>
    <submittedName>
        <fullName evidence="2">Uncharacterized protein</fullName>
    </submittedName>
</protein>
<dbReference type="AlphaFoldDB" id="A0A0B1TK46"/>
<name>A0A0B1TK46_OESDE</name>
<accession>A0A0B1TK46</accession>
<dbReference type="SUPFAM" id="SSF48113">
    <property type="entry name" value="Heme-dependent peroxidases"/>
    <property type="match status" value="1"/>
</dbReference>
<evidence type="ECO:0000313" key="3">
    <source>
        <dbReference type="Proteomes" id="UP000053660"/>
    </source>
</evidence>
<dbReference type="PROSITE" id="PS50292">
    <property type="entry name" value="PEROXIDASE_3"/>
    <property type="match status" value="1"/>
</dbReference>
<dbReference type="Gene3D" id="1.10.640.10">
    <property type="entry name" value="Haem peroxidase domain superfamily, animal type"/>
    <property type="match status" value="1"/>
</dbReference>
<keyword evidence="1" id="KW-0560">Oxidoreductase</keyword>
<keyword evidence="1" id="KW-0575">Peroxidase</keyword>
<dbReference type="GO" id="GO:0006979">
    <property type="term" value="P:response to oxidative stress"/>
    <property type="evidence" value="ECO:0007669"/>
    <property type="project" value="InterPro"/>
</dbReference>
<reference evidence="2 3" key="1">
    <citation type="submission" date="2014-03" db="EMBL/GenBank/DDBJ databases">
        <title>Draft genome of the hookworm Oesophagostomum dentatum.</title>
        <authorList>
            <person name="Mitreva M."/>
        </authorList>
    </citation>
    <scope>NUCLEOTIDE SEQUENCE [LARGE SCALE GENOMIC DNA]</scope>
    <source>
        <strain evidence="2 3">OD-Hann</strain>
    </source>
</reference>
<evidence type="ECO:0000313" key="2">
    <source>
        <dbReference type="EMBL" id="KHJ96157.1"/>
    </source>
</evidence>